<name>A0A183LWX2_9TREM</name>
<evidence type="ECO:0000313" key="2">
    <source>
        <dbReference type="Proteomes" id="UP000277204"/>
    </source>
</evidence>
<accession>A0A183LWX2</accession>
<proteinExistence type="predicted"/>
<dbReference type="Proteomes" id="UP000277204">
    <property type="component" value="Unassembled WGS sequence"/>
</dbReference>
<dbReference type="AlphaFoldDB" id="A0A183LWX2"/>
<reference evidence="1 2" key="1">
    <citation type="submission" date="2018-11" db="EMBL/GenBank/DDBJ databases">
        <authorList>
            <consortium name="Pathogen Informatics"/>
        </authorList>
    </citation>
    <scope>NUCLEOTIDE SEQUENCE [LARGE SCALE GENOMIC DNA]</scope>
    <source>
        <strain evidence="1 2">Zambia</strain>
    </source>
</reference>
<evidence type="ECO:0000313" key="1">
    <source>
        <dbReference type="EMBL" id="VDO80708.1"/>
    </source>
</evidence>
<organism evidence="1 2">
    <name type="scientific">Schistosoma margrebowiei</name>
    <dbReference type="NCBI Taxonomy" id="48269"/>
    <lineage>
        <taxon>Eukaryota</taxon>
        <taxon>Metazoa</taxon>
        <taxon>Spiralia</taxon>
        <taxon>Lophotrochozoa</taxon>
        <taxon>Platyhelminthes</taxon>
        <taxon>Trematoda</taxon>
        <taxon>Digenea</taxon>
        <taxon>Strigeidida</taxon>
        <taxon>Schistosomatoidea</taxon>
        <taxon>Schistosomatidae</taxon>
        <taxon>Schistosoma</taxon>
    </lineage>
</organism>
<keyword evidence="2" id="KW-1185">Reference proteome</keyword>
<dbReference type="EMBL" id="UZAI01003557">
    <property type="protein sequence ID" value="VDO80708.1"/>
    <property type="molecule type" value="Genomic_DNA"/>
</dbReference>
<sequence length="93" mass="10979">MRIRTKKKDLISIVTERKKYLSSSKPTRSSTDNYQIIVILAFIDNTRQFIITVVFQYHLRIPLNNSSRSFILLTNEFAPNKHLRNCFNFREAG</sequence>
<gene>
    <name evidence="1" type="ORF">SMRZ_LOCUS8297</name>
</gene>
<protein>
    <submittedName>
        <fullName evidence="1">Uncharacterized protein</fullName>
    </submittedName>
</protein>